<proteinExistence type="predicted"/>
<accession>A0A6J8BHZ6</accession>
<dbReference type="PANTHER" id="PTHR31389:SF4">
    <property type="entry name" value="LD39211P"/>
    <property type="match status" value="1"/>
</dbReference>
<keyword evidence="3" id="KW-1185">Reference proteome</keyword>
<dbReference type="AlphaFoldDB" id="A0A6J8BHZ6"/>
<keyword evidence="1" id="KW-0812">Transmembrane</keyword>
<keyword evidence="1" id="KW-0472">Membrane</keyword>
<gene>
    <name evidence="2" type="ORF">MCOR_18114</name>
</gene>
<organism evidence="2 3">
    <name type="scientific">Mytilus coruscus</name>
    <name type="common">Sea mussel</name>
    <dbReference type="NCBI Taxonomy" id="42192"/>
    <lineage>
        <taxon>Eukaryota</taxon>
        <taxon>Metazoa</taxon>
        <taxon>Spiralia</taxon>
        <taxon>Lophotrochozoa</taxon>
        <taxon>Mollusca</taxon>
        <taxon>Bivalvia</taxon>
        <taxon>Autobranchia</taxon>
        <taxon>Pteriomorphia</taxon>
        <taxon>Mytilida</taxon>
        <taxon>Mytiloidea</taxon>
        <taxon>Mytilidae</taxon>
        <taxon>Mytilinae</taxon>
        <taxon>Mytilus</taxon>
    </lineage>
</organism>
<dbReference type="InterPro" id="IPR012444">
    <property type="entry name" value="DUF1647"/>
</dbReference>
<name>A0A6J8BHZ6_MYTCO</name>
<feature type="transmembrane region" description="Helical" evidence="1">
    <location>
        <begin position="497"/>
        <end position="519"/>
    </location>
</feature>
<dbReference type="EMBL" id="CACVKT020003176">
    <property type="protein sequence ID" value="CAC5382269.1"/>
    <property type="molecule type" value="Genomic_DNA"/>
</dbReference>
<dbReference type="PANTHER" id="PTHR31389">
    <property type="entry name" value="LD39211P"/>
    <property type="match status" value="1"/>
</dbReference>
<evidence type="ECO:0000313" key="3">
    <source>
        <dbReference type="Proteomes" id="UP000507470"/>
    </source>
</evidence>
<evidence type="ECO:0000313" key="2">
    <source>
        <dbReference type="EMBL" id="CAC5382269.1"/>
    </source>
</evidence>
<reference evidence="2 3" key="1">
    <citation type="submission" date="2020-06" db="EMBL/GenBank/DDBJ databases">
        <authorList>
            <person name="Li R."/>
            <person name="Bekaert M."/>
        </authorList>
    </citation>
    <scope>NUCLEOTIDE SEQUENCE [LARGE SCALE GENOMIC DNA]</scope>
    <source>
        <strain evidence="3">wild</strain>
    </source>
</reference>
<dbReference type="OrthoDB" id="10053392at2759"/>
<evidence type="ECO:0000256" key="1">
    <source>
        <dbReference type="SAM" id="Phobius"/>
    </source>
</evidence>
<protein>
    <submittedName>
        <fullName evidence="2">Uncharacterized protein</fullName>
    </submittedName>
</protein>
<keyword evidence="1" id="KW-1133">Transmembrane helix</keyword>
<sequence length="534" mass="63041">MNVAFLSSIWRHSSVNKMNRQGQPAGGDKRQQQLDQLSKGFRQFPLSPYMLLASMAFWTLLTYASFKGIQYFGVHRRLDDTDLVPNCPVKFGATVEENIIVVENYTGGESTPYVKRIGSQKFSDSFIGDEAPVELKDIPPIVTAVTSADFYNLQRIIEQTASIAPKKNIKLNLIVYDLGLYSKEAALIKKHCNCEFRTFEWSVYPYHVSDMNIRAWMPIIIQVCYPYHVSDMNIRAWMPIIIQVCYPYHVSDMNIRVWMPIIIQVCYPYHVSDMNIRAWMSIIIQVCYPYHVSDMNIRAWMPVIIQVCYPYHVSDMNIRAWMPIIIQMILEEFGSVMWIDPSASINNVQELNQFKYRAERSFFLYEYPIFTAINAYTNPKMFKHLNEKRCTFVDLGMMDTRVMVLYRTKQTWYGIMKPWLKCALTKDCIAPDGARRTECFHYKRPKSTGCHWYEQSIFSIIINRVFQFTYNSDKFKAPHAVHFDDTELVYYFPEQPWTYTQIFLIFTLPPMVLVTLWYLKKRRDARKRNKFYNR</sequence>
<dbReference type="Proteomes" id="UP000507470">
    <property type="component" value="Unassembled WGS sequence"/>
</dbReference>
<dbReference type="Pfam" id="PF07801">
    <property type="entry name" value="DUF1647"/>
    <property type="match status" value="1"/>
</dbReference>